<organism evidence="1 2">
    <name type="scientific">Ralstonia thomasii</name>
    <dbReference type="NCBI Taxonomy" id="3058596"/>
    <lineage>
        <taxon>Bacteria</taxon>
        <taxon>Pseudomonadati</taxon>
        <taxon>Pseudomonadota</taxon>
        <taxon>Betaproteobacteria</taxon>
        <taxon>Burkholderiales</taxon>
        <taxon>Burkholderiaceae</taxon>
        <taxon>Ralstonia</taxon>
    </lineage>
</organism>
<evidence type="ECO:0000313" key="1">
    <source>
        <dbReference type="EMBL" id="CAJ0805075.1"/>
    </source>
</evidence>
<accession>A0ABM9JUN0</accession>
<keyword evidence="2" id="KW-1185">Reference proteome</keyword>
<dbReference type="EMBL" id="CATZAR010000018">
    <property type="protein sequence ID" value="CAJ0805075.1"/>
    <property type="molecule type" value="Genomic_DNA"/>
</dbReference>
<evidence type="ECO:0000313" key="2">
    <source>
        <dbReference type="Proteomes" id="UP001189773"/>
    </source>
</evidence>
<evidence type="ECO:0008006" key="3">
    <source>
        <dbReference type="Google" id="ProtNLM"/>
    </source>
</evidence>
<name>A0ABM9JUN0_9RALS</name>
<dbReference type="Proteomes" id="UP001189773">
    <property type="component" value="Unassembled WGS sequence"/>
</dbReference>
<sequence>MPFARPPSNFEFVEVERSQDHLQLLDRMRPEVRFLYENVRVFRIFAESDQCYLRRHHGSFTGKIDLIAEQKRPTIASRRLRIQMPSDLNQGHFYPNRWEHDVLVDDLLRVQSVESHGEYS</sequence>
<reference evidence="1 2" key="1">
    <citation type="submission" date="2023-07" db="EMBL/GenBank/DDBJ databases">
        <authorList>
            <person name="Peeters C."/>
        </authorList>
    </citation>
    <scope>NUCLEOTIDE SEQUENCE [LARGE SCALE GENOMIC DNA]</scope>
    <source>
        <strain evidence="1 2">LMG 18095</strain>
    </source>
</reference>
<comment type="caution">
    <text evidence="1">The sequence shown here is derived from an EMBL/GenBank/DDBJ whole genome shotgun (WGS) entry which is preliminary data.</text>
</comment>
<proteinExistence type="predicted"/>
<gene>
    <name evidence="1" type="ORF">LMG18095_04197</name>
</gene>
<protein>
    <recommendedName>
        <fullName evidence="3">Transposase</fullName>
    </recommendedName>
</protein>